<sequence length="195" mass="20993">MGVLHGLLVVGAIGLIAVAPCLVCLLLISADEGIEWVGRAIRRVGRKIVRRRQAMVAGSVTGAEAAKSASAGTAEGGWRDGPLRRWWHMSWVGRALYTVAAAPPPVPSGPPIEQLAGDLRRLNRLRMGVATRSPVWFNAVQRAYDEALRVACGQLGIDQYLDEVSGVDLEVERLRVEGALQRAGLALRDTKTGLR</sequence>
<evidence type="ECO:0000313" key="3">
    <source>
        <dbReference type="Proteomes" id="UP001058003"/>
    </source>
</evidence>
<dbReference type="RefSeq" id="WP_052388163.1">
    <property type="nucleotide sequence ID" value="NZ_CP073767.1"/>
</dbReference>
<protein>
    <submittedName>
        <fullName evidence="2">Uncharacterized protein</fullName>
    </submittedName>
</protein>
<organism evidence="2 3">
    <name type="scientific">Dactylosporangium aurantiacum</name>
    <dbReference type="NCBI Taxonomy" id="35754"/>
    <lineage>
        <taxon>Bacteria</taxon>
        <taxon>Bacillati</taxon>
        <taxon>Actinomycetota</taxon>
        <taxon>Actinomycetes</taxon>
        <taxon>Micromonosporales</taxon>
        <taxon>Micromonosporaceae</taxon>
        <taxon>Dactylosporangium</taxon>
    </lineage>
</organism>
<dbReference type="AlphaFoldDB" id="A0A9Q9IF84"/>
<accession>A0A9Q9IF84</accession>
<dbReference type="EMBL" id="CP073767">
    <property type="protein sequence ID" value="UWZ54336.1"/>
    <property type="molecule type" value="Genomic_DNA"/>
</dbReference>
<evidence type="ECO:0000313" key="2">
    <source>
        <dbReference type="EMBL" id="UWZ54336.1"/>
    </source>
</evidence>
<dbReference type="KEGG" id="daur:Daura_49125"/>
<keyword evidence="1" id="KW-1133">Transmembrane helix</keyword>
<gene>
    <name evidence="2" type="ORF">Daura_49125</name>
</gene>
<proteinExistence type="predicted"/>
<feature type="transmembrane region" description="Helical" evidence="1">
    <location>
        <begin position="6"/>
        <end position="28"/>
    </location>
</feature>
<dbReference type="Proteomes" id="UP001058003">
    <property type="component" value="Chromosome"/>
</dbReference>
<evidence type="ECO:0000256" key="1">
    <source>
        <dbReference type="SAM" id="Phobius"/>
    </source>
</evidence>
<keyword evidence="1" id="KW-0472">Membrane</keyword>
<reference evidence="2" key="1">
    <citation type="submission" date="2021-04" db="EMBL/GenBank/DDBJ databases">
        <title>Dactylosporangium aurantiacum NRRL B-8018 full assembly.</title>
        <authorList>
            <person name="Hartkoorn R.C."/>
            <person name="Beaudoing E."/>
            <person name="Hot D."/>
        </authorList>
    </citation>
    <scope>NUCLEOTIDE SEQUENCE</scope>
    <source>
        <strain evidence="2">NRRL B-8018</strain>
    </source>
</reference>
<name>A0A9Q9IF84_9ACTN</name>
<dbReference type="OrthoDB" id="3381124at2"/>
<keyword evidence="3" id="KW-1185">Reference proteome</keyword>
<keyword evidence="1" id="KW-0812">Transmembrane</keyword>